<name>A0AAV3RPL6_LITER</name>
<keyword evidence="3" id="KW-1185">Reference proteome</keyword>
<dbReference type="AlphaFoldDB" id="A0AAV3RPL6"/>
<accession>A0AAV3RPL6</accession>
<dbReference type="PROSITE" id="PS51886">
    <property type="entry name" value="TLDC"/>
    <property type="match status" value="1"/>
</dbReference>
<dbReference type="Proteomes" id="UP001454036">
    <property type="component" value="Unassembled WGS sequence"/>
</dbReference>
<gene>
    <name evidence="2" type="ORF">LIER_29947</name>
</gene>
<dbReference type="SMART" id="SM00584">
    <property type="entry name" value="TLDc"/>
    <property type="match status" value="1"/>
</dbReference>
<dbReference type="PANTHER" id="PTHR23354:SF104">
    <property type="entry name" value="TLD-DOMAIN CONTAINING NUCLEOLAR PROTEIN"/>
    <property type="match status" value="1"/>
</dbReference>
<evidence type="ECO:0000259" key="1">
    <source>
        <dbReference type="PROSITE" id="PS51886"/>
    </source>
</evidence>
<comment type="caution">
    <text evidence="2">The sequence shown here is derived from an EMBL/GenBank/DDBJ whole genome shotgun (WGS) entry which is preliminary data.</text>
</comment>
<evidence type="ECO:0000313" key="2">
    <source>
        <dbReference type="EMBL" id="GAA0179231.1"/>
    </source>
</evidence>
<dbReference type="InterPro" id="IPR006571">
    <property type="entry name" value="TLDc_dom"/>
</dbReference>
<evidence type="ECO:0000313" key="3">
    <source>
        <dbReference type="Proteomes" id="UP001454036"/>
    </source>
</evidence>
<dbReference type="Pfam" id="PF07534">
    <property type="entry name" value="TLD"/>
    <property type="match status" value="1"/>
</dbReference>
<dbReference type="PANTHER" id="PTHR23354">
    <property type="entry name" value="NUCLEOLAR PROTEIN 7/ESTROGEN RECEPTOR COACTIVATOR-RELATED"/>
    <property type="match status" value="1"/>
</dbReference>
<proteinExistence type="predicted"/>
<reference evidence="2 3" key="1">
    <citation type="submission" date="2024-01" db="EMBL/GenBank/DDBJ databases">
        <title>The complete chloroplast genome sequence of Lithospermum erythrorhizon: insights into the phylogenetic relationship among Boraginaceae species and the maternal lineages of purple gromwells.</title>
        <authorList>
            <person name="Okada T."/>
            <person name="Watanabe K."/>
        </authorList>
    </citation>
    <scope>NUCLEOTIDE SEQUENCE [LARGE SCALE GENOMIC DNA]</scope>
</reference>
<organism evidence="2 3">
    <name type="scientific">Lithospermum erythrorhizon</name>
    <name type="common">Purple gromwell</name>
    <name type="synonym">Lithospermum officinale var. erythrorhizon</name>
    <dbReference type="NCBI Taxonomy" id="34254"/>
    <lineage>
        <taxon>Eukaryota</taxon>
        <taxon>Viridiplantae</taxon>
        <taxon>Streptophyta</taxon>
        <taxon>Embryophyta</taxon>
        <taxon>Tracheophyta</taxon>
        <taxon>Spermatophyta</taxon>
        <taxon>Magnoliopsida</taxon>
        <taxon>eudicotyledons</taxon>
        <taxon>Gunneridae</taxon>
        <taxon>Pentapetalae</taxon>
        <taxon>asterids</taxon>
        <taxon>lamiids</taxon>
        <taxon>Boraginales</taxon>
        <taxon>Boraginaceae</taxon>
        <taxon>Boraginoideae</taxon>
        <taxon>Lithospermeae</taxon>
        <taxon>Lithospermum</taxon>
    </lineage>
</organism>
<feature type="domain" description="TLDc" evidence="1">
    <location>
        <begin position="280"/>
        <end position="467"/>
    </location>
</feature>
<dbReference type="EMBL" id="BAABME010010491">
    <property type="protein sequence ID" value="GAA0179231.1"/>
    <property type="molecule type" value="Genomic_DNA"/>
</dbReference>
<protein>
    <recommendedName>
        <fullName evidence="1">TLDc domain-containing protein</fullName>
    </recommendedName>
</protein>
<sequence length="523" mass="58949">MGQTTSSSSSPEREAEALAASTGALPLLRKAFSILSDPQTQTIPTDSLQKCFELNPHNLINEETELPKDLPLSITHLAASILDLFFVGHLDWLHFLKAYTRCCGRHVASTSFNNLFRVFELAVEKAGIPAKLQFEEYDDNIKMNGSLLPSDVLMLIWICWMLSWDSYKIKSSYRKGDVALPDVSHLVLSVVQSCADGGDKLDPWDCTISTLDVHLPVAKIHSWALKTLPNLADCLSQFVRTRLCYFQNEQESCSSDCDTHSVAMSNMGLLTSGRAWALSLTLRGTMYEEISKLCFPIDLEISDEHLLYRSSIHGKGLNRFWSNVDGYNGPLLMLIAGYVENNLKRWVIGALTDQGFENKETFYGTSGVLYSISPTFHAFLSSGKEKNFVYSHLHTTIKKYEASPKPTGVAFGGSMGNERIYLDEDFAKVTLRHHAVDNTYQHGPLFPDQGYLPTEASVVEVEVWGLGGTRAHKFQSAYKKREDLFTEQRRKIDLKTFSNWEDSPEKMMMNMMSNPNTTRREDR</sequence>